<evidence type="ECO:0000313" key="5">
    <source>
        <dbReference type="Proteomes" id="UP001201980"/>
    </source>
</evidence>
<dbReference type="InterPro" id="IPR050872">
    <property type="entry name" value="PPR_P_subfamily"/>
</dbReference>
<comment type="similarity">
    <text evidence="1">Belongs to the PPR family. P subfamily.</text>
</comment>
<evidence type="ECO:0000256" key="2">
    <source>
        <dbReference type="PROSITE-ProRule" id="PRU00708"/>
    </source>
</evidence>
<evidence type="ECO:0008006" key="6">
    <source>
        <dbReference type="Google" id="ProtNLM"/>
    </source>
</evidence>
<feature type="repeat" description="PPR" evidence="2">
    <location>
        <begin position="551"/>
        <end position="585"/>
    </location>
</feature>
<reference evidence="4" key="1">
    <citation type="submission" date="2022-07" db="EMBL/GenBank/DDBJ databases">
        <title>Draft genome sequence of Zalerion maritima ATCC 34329, a (micro)plastics degrading marine fungus.</title>
        <authorList>
            <person name="Paco A."/>
            <person name="Goncalves M.F.M."/>
            <person name="Rocha-Santos T.A.P."/>
            <person name="Alves A."/>
        </authorList>
    </citation>
    <scope>NUCLEOTIDE SEQUENCE</scope>
    <source>
        <strain evidence="4">ATCC 34329</strain>
    </source>
</reference>
<accession>A0AAD5RNE0</accession>
<dbReference type="Gene3D" id="1.25.40.10">
    <property type="entry name" value="Tetratricopeptide repeat domain"/>
    <property type="match status" value="3"/>
</dbReference>
<dbReference type="PANTHER" id="PTHR46128:SF211">
    <property type="entry name" value="PENTACOTRIPEPTIDE-REPEAT REGION OF PRORP DOMAIN-CONTAINING PROTEIN"/>
    <property type="match status" value="1"/>
</dbReference>
<sequence>MVSLSRPQRLSLPPLSVTNHRPAAAHDGGKPPYRASFSKQSKNLRQAHLTWPSANSPQTATARPHAASTPKPRQRNKAENGSSSIALFLNIVRDQNDAQSTKNGQDEVKITNDSAPETKPLDLSLYGAVADLETKILTTEWASEEIVTTVLEDLMPRLRKSNVETVKMLRKVMSEPLKEIMRRKCSFVTSPPTATRIAMLHAELGSHMMAEHTLDLIICLIQEFISIEPNPELDTFAEHENNLALRDSLVNDILATWRVFCYPSARMENVLYNRDTSQGRFLGDKWPPEIYHFPHLQDWSTGANRLVNTSNTNVRLFKLFPERVVSPSVKAKLRPAIIGTYALLAGPDANQKVQLEARVFINTVGPVLGSGRLEMDYFQAVFQGYTSLLSYVLERWNSLTFPMVSNLHVAHKISMSPAVTTRSVATANIADLTSPGTFWSYCHRRVSKAIEFRDTDEAREVWDVFRSSKLSQQTRTKDDDLRNQYDYFVYAFTYLRSPEMAGNVFDYMTAHGIKPSVKTWTGMLHGLKRTGSAHAIERIWIGMLRSGIVPDMQAWTARISGLASRGAYREALRALDEMFSSWESPDRHPLATQPTIAQVNAILSALAGNNKIDEARRLIAWAKQKKLHPDSYTFNLLIDIAVRHGAPGDVAKALNEMVEAQVEPNEATVTLVFTDLLDPSRPDTPQEQTDKVMGLLNTMEKCGMKANNEIYGKVVYLLLKRGDDGEKVVKMVLSRLSASGLSRSPHIYAMLVDHYFTRMPPDIEAVDNLITTRRLGIDRPLRADRAFWERIIKGYADCGRFKDALGVWVDLVNAPGTSDLELPVTNSVAASLLKALVQHGDMKNAQSVVDTMEHWAFRHRAADTPDNRKFWRHNFWHCAHRHGLLKGRTRQRVNHDSPV</sequence>
<dbReference type="Proteomes" id="UP001201980">
    <property type="component" value="Unassembled WGS sequence"/>
</dbReference>
<evidence type="ECO:0000313" key="4">
    <source>
        <dbReference type="EMBL" id="KAJ2898605.1"/>
    </source>
</evidence>
<keyword evidence="5" id="KW-1185">Reference proteome</keyword>
<comment type="caution">
    <text evidence="4">The sequence shown here is derived from an EMBL/GenBank/DDBJ whole genome shotgun (WGS) entry which is preliminary data.</text>
</comment>
<dbReference type="Pfam" id="PF13041">
    <property type="entry name" value="PPR_2"/>
    <property type="match status" value="1"/>
</dbReference>
<dbReference type="AlphaFoldDB" id="A0AAD5RNE0"/>
<dbReference type="Pfam" id="PF01535">
    <property type="entry name" value="PPR"/>
    <property type="match status" value="1"/>
</dbReference>
<dbReference type="PROSITE" id="PS51375">
    <property type="entry name" value="PPR"/>
    <property type="match status" value="3"/>
</dbReference>
<name>A0AAD5RNE0_9PEZI</name>
<protein>
    <recommendedName>
        <fullName evidence="6">Pentatricopeptide repeat-containing protein</fullName>
    </recommendedName>
</protein>
<organism evidence="4 5">
    <name type="scientific">Zalerion maritima</name>
    <dbReference type="NCBI Taxonomy" id="339359"/>
    <lineage>
        <taxon>Eukaryota</taxon>
        <taxon>Fungi</taxon>
        <taxon>Dikarya</taxon>
        <taxon>Ascomycota</taxon>
        <taxon>Pezizomycotina</taxon>
        <taxon>Sordariomycetes</taxon>
        <taxon>Lulworthiomycetidae</taxon>
        <taxon>Lulworthiales</taxon>
        <taxon>Lulworthiaceae</taxon>
        <taxon>Zalerion</taxon>
    </lineage>
</organism>
<dbReference type="PANTHER" id="PTHR46128">
    <property type="entry name" value="MITOCHONDRIAL GROUP I INTRON SPLICING FACTOR CCM1"/>
    <property type="match status" value="1"/>
</dbReference>
<dbReference type="InterPro" id="IPR002885">
    <property type="entry name" value="PPR_rpt"/>
</dbReference>
<evidence type="ECO:0000256" key="3">
    <source>
        <dbReference type="SAM" id="MobiDB-lite"/>
    </source>
</evidence>
<feature type="compositionally biased region" description="Polar residues" evidence="3">
    <location>
        <begin position="52"/>
        <end position="61"/>
    </location>
</feature>
<dbReference type="Pfam" id="PF13812">
    <property type="entry name" value="PPR_3"/>
    <property type="match status" value="1"/>
</dbReference>
<dbReference type="InterPro" id="IPR011990">
    <property type="entry name" value="TPR-like_helical_dom_sf"/>
</dbReference>
<evidence type="ECO:0000256" key="1">
    <source>
        <dbReference type="ARBA" id="ARBA00007626"/>
    </source>
</evidence>
<feature type="region of interest" description="Disordered" evidence="3">
    <location>
        <begin position="1"/>
        <end position="80"/>
    </location>
</feature>
<dbReference type="EMBL" id="JAKWBI020000224">
    <property type="protein sequence ID" value="KAJ2898605.1"/>
    <property type="molecule type" value="Genomic_DNA"/>
</dbReference>
<feature type="repeat" description="PPR" evidence="2">
    <location>
        <begin position="630"/>
        <end position="664"/>
    </location>
</feature>
<feature type="repeat" description="PPR" evidence="2">
    <location>
        <begin position="516"/>
        <end position="550"/>
    </location>
</feature>
<gene>
    <name evidence="4" type="ORF">MKZ38_003802</name>
</gene>
<feature type="compositionally biased region" description="Low complexity" evidence="3">
    <location>
        <begin position="1"/>
        <end position="16"/>
    </location>
</feature>
<proteinExistence type="inferred from homology"/>